<dbReference type="GO" id="GO:0005840">
    <property type="term" value="C:ribosome"/>
    <property type="evidence" value="ECO:0007669"/>
    <property type="project" value="UniProtKB-KW"/>
</dbReference>
<comment type="similarity">
    <text evidence="1">Belongs to the universal ribosomal protein uS7 family.</text>
</comment>
<evidence type="ECO:0000313" key="7">
    <source>
        <dbReference type="Proteomes" id="UP000009376"/>
    </source>
</evidence>
<protein>
    <submittedName>
        <fullName evidence="6">Ribosomal protein S7</fullName>
    </submittedName>
</protein>
<dbReference type="SUPFAM" id="SSF47973">
    <property type="entry name" value="Ribosomal protein S7"/>
    <property type="match status" value="1"/>
</dbReference>
<dbReference type="PIRSF" id="PIRSF002122">
    <property type="entry name" value="RPS7p_RPS7a_RPS5e_RPS7o"/>
    <property type="match status" value="1"/>
</dbReference>
<comment type="subunit">
    <text evidence="2">Part of the 30S ribosomal subunit.</text>
</comment>
<accession>D6GW93</accession>
<evidence type="ECO:0000256" key="4">
    <source>
        <dbReference type="ARBA" id="ARBA00023274"/>
    </source>
</evidence>
<organism evidence="6 7">
    <name type="scientific">Candidatus Parvarchaeum acidophilus ARMAN-5</name>
    <dbReference type="NCBI Taxonomy" id="662762"/>
    <lineage>
        <taxon>Archaea</taxon>
        <taxon>Candidatus Parvarchaeota</taxon>
        <taxon>Candidatus Parvarchaeum</taxon>
    </lineage>
</organism>
<reference evidence="6 7" key="1">
    <citation type="journal article" date="2010" name="Proc. Natl. Acad. Sci. U.S.A.">
        <title>Enigmatic, ultrasmall, uncultivated Archaea.</title>
        <authorList>
            <person name="Baker B.J."/>
            <person name="Comolli L.R."/>
            <person name="Dick G.J."/>
            <person name="Hauser L.J."/>
            <person name="Hyatt D."/>
            <person name="Dill B.D."/>
            <person name="Land M.L."/>
            <person name="Verberkmoes N.C."/>
            <person name="Hettich R.L."/>
            <person name="Banfield J.F."/>
        </authorList>
    </citation>
    <scope>NUCLEOTIDE SEQUENCE [LARGE SCALE GENOMIC DNA]</scope>
</reference>
<dbReference type="InterPro" id="IPR023798">
    <property type="entry name" value="Ribosomal_uS7_dom"/>
</dbReference>
<evidence type="ECO:0000256" key="2">
    <source>
        <dbReference type="ARBA" id="ARBA00011458"/>
    </source>
</evidence>
<evidence type="ECO:0000313" key="6">
    <source>
        <dbReference type="EMBL" id="EFD92514.1"/>
    </source>
</evidence>
<dbReference type="Proteomes" id="UP000009376">
    <property type="component" value="Unassembled WGS sequence"/>
</dbReference>
<dbReference type="PANTHER" id="PTHR11205">
    <property type="entry name" value="RIBOSOMAL PROTEIN S7"/>
    <property type="match status" value="1"/>
</dbReference>
<keyword evidence="4" id="KW-0687">Ribonucleoprotein</keyword>
<evidence type="ECO:0000256" key="3">
    <source>
        <dbReference type="ARBA" id="ARBA00022980"/>
    </source>
</evidence>
<sequence length="207" mass="23393">MEKESVEFKNEKEIKLFDKYSFIDVVVNDPGLKNIISLKPFIVPKTSGRLSQQRLGRERMSIVERLITHLMIPGHKGKKHLRTSKLMSGRFYTASNLVNNAFDRISKDGLNPIQVLVKAVENSAPREEVMTLLIGGQRIAKQVDTAPIRRVDLALRWIAEGTYQLSATGKKADQALYEILEQSAKNQDIAFPISKKIDTERQASSSR</sequence>
<dbReference type="InterPro" id="IPR000235">
    <property type="entry name" value="Ribosomal_uS7"/>
</dbReference>
<dbReference type="AlphaFoldDB" id="D6GW93"/>
<dbReference type="EMBL" id="GG745583">
    <property type="protein sequence ID" value="EFD92514.1"/>
    <property type="molecule type" value="Genomic_DNA"/>
</dbReference>
<name>D6GW93_PARA5</name>
<dbReference type="GO" id="GO:0006412">
    <property type="term" value="P:translation"/>
    <property type="evidence" value="ECO:0007669"/>
    <property type="project" value="InterPro"/>
</dbReference>
<evidence type="ECO:0000259" key="5">
    <source>
        <dbReference type="Pfam" id="PF00177"/>
    </source>
</evidence>
<dbReference type="InterPro" id="IPR036823">
    <property type="entry name" value="Ribosomal_uS7_dom_sf"/>
</dbReference>
<evidence type="ECO:0000256" key="1">
    <source>
        <dbReference type="ARBA" id="ARBA00007151"/>
    </source>
</evidence>
<keyword evidence="3 6" id="KW-0689">Ribosomal protein</keyword>
<dbReference type="GO" id="GO:1990904">
    <property type="term" value="C:ribonucleoprotein complex"/>
    <property type="evidence" value="ECO:0007669"/>
    <property type="project" value="UniProtKB-KW"/>
</dbReference>
<dbReference type="Gene3D" id="1.10.455.10">
    <property type="entry name" value="Ribosomal protein S7 domain"/>
    <property type="match status" value="1"/>
</dbReference>
<proteinExistence type="inferred from homology"/>
<feature type="domain" description="Small ribosomal subunit protein uS7" evidence="5">
    <location>
        <begin position="52"/>
        <end position="207"/>
    </location>
</feature>
<gene>
    <name evidence="6" type="ORF">BJBARM5_0775</name>
</gene>
<dbReference type="Pfam" id="PF00177">
    <property type="entry name" value="Ribosomal_S7"/>
    <property type="match status" value="1"/>
</dbReference>